<dbReference type="PATRIC" id="fig|50340.43.peg.584"/>
<protein>
    <submittedName>
        <fullName evidence="3">TadE-like protein</fullName>
    </submittedName>
</protein>
<comment type="caution">
    <text evidence="3">The sequence shown here is derived from an EMBL/GenBank/DDBJ whole genome shotgun (WGS) entry which is preliminary data.</text>
</comment>
<dbReference type="OrthoDB" id="7026216at2"/>
<dbReference type="Pfam" id="PF07811">
    <property type="entry name" value="TadE"/>
    <property type="match status" value="1"/>
</dbReference>
<feature type="transmembrane region" description="Helical" evidence="1">
    <location>
        <begin position="15"/>
        <end position="34"/>
    </location>
</feature>
<evidence type="ECO:0000256" key="1">
    <source>
        <dbReference type="SAM" id="Phobius"/>
    </source>
</evidence>
<evidence type="ECO:0000313" key="4">
    <source>
        <dbReference type="Proteomes" id="UP000037931"/>
    </source>
</evidence>
<dbReference type="EMBL" id="JSYZ01000011">
    <property type="protein sequence ID" value="KPA90154.1"/>
    <property type="molecule type" value="Genomic_DNA"/>
</dbReference>
<organism evidence="3 4">
    <name type="scientific">Pseudomonas asplenii</name>
    <dbReference type="NCBI Taxonomy" id="53407"/>
    <lineage>
        <taxon>Bacteria</taxon>
        <taxon>Pseudomonadati</taxon>
        <taxon>Pseudomonadota</taxon>
        <taxon>Gammaproteobacteria</taxon>
        <taxon>Pseudomonadales</taxon>
        <taxon>Pseudomonadaceae</taxon>
        <taxon>Pseudomonas</taxon>
    </lineage>
</organism>
<evidence type="ECO:0000259" key="2">
    <source>
        <dbReference type="Pfam" id="PF07811"/>
    </source>
</evidence>
<dbReference type="RefSeq" id="WP_054063247.1">
    <property type="nucleotide sequence ID" value="NZ_JSYZ01000011.1"/>
</dbReference>
<dbReference type="AlphaFoldDB" id="A0A0M9GFV3"/>
<dbReference type="STRING" id="50340.PF66_03287"/>
<keyword evidence="1" id="KW-0812">Transmembrane</keyword>
<sequence length="159" mass="16716">MGLHAFRQPRHQQGLALIEFTLVLPLLLLLLLALGEFGRMLFQYNTLLQASRDAGRYVAGQAWNPTLGTVVLSSSLQTQTQNVAVYGVPTNTGSAVVSGLTTANVTVSALGSNHVQVTINYTFCPVIGGGACSGSLSGFFPTPIALSIPLVATTVMRVL</sequence>
<keyword evidence="1" id="KW-1133">Transmembrane helix</keyword>
<proteinExistence type="predicted"/>
<dbReference type="Proteomes" id="UP000037931">
    <property type="component" value="Unassembled WGS sequence"/>
</dbReference>
<keyword evidence="4" id="KW-1185">Reference proteome</keyword>
<reference evidence="3 4" key="1">
    <citation type="journal article" date="2015" name="PLoS ONE">
        <title>Rice-Infecting Pseudomonas Genomes Are Highly Accessorized and Harbor Multiple Putative Virulence Mechanisms to Cause Sheath Brown Rot.</title>
        <authorList>
            <person name="Quibod I.L."/>
            <person name="Grande G."/>
            <person name="Oreiro E.G."/>
            <person name="Borja F.N."/>
            <person name="Dossa G.S."/>
            <person name="Mauleon R."/>
            <person name="Cruz C.V."/>
            <person name="Oliva R."/>
        </authorList>
    </citation>
    <scope>NUCLEOTIDE SEQUENCE [LARGE SCALE GENOMIC DNA]</scope>
    <source>
        <strain evidence="3 4">IRRI 6609</strain>
    </source>
</reference>
<accession>A0A0M9GFV3</accession>
<feature type="domain" description="TadE-like" evidence="2">
    <location>
        <begin position="14"/>
        <end position="56"/>
    </location>
</feature>
<dbReference type="InterPro" id="IPR012495">
    <property type="entry name" value="TadE-like_dom"/>
</dbReference>
<gene>
    <name evidence="3" type="ORF">PF66_03287</name>
</gene>
<keyword evidence="1" id="KW-0472">Membrane</keyword>
<name>A0A0M9GFV3_9PSED</name>
<evidence type="ECO:0000313" key="3">
    <source>
        <dbReference type="EMBL" id="KPA90154.1"/>
    </source>
</evidence>